<dbReference type="EMBL" id="JBHTJT010000012">
    <property type="protein sequence ID" value="MFD0980195.1"/>
    <property type="molecule type" value="Genomic_DNA"/>
</dbReference>
<dbReference type="SUPFAM" id="SSF51905">
    <property type="entry name" value="FAD/NAD(P)-binding domain"/>
    <property type="match status" value="1"/>
</dbReference>
<evidence type="ECO:0000259" key="2">
    <source>
        <dbReference type="Pfam" id="PF01266"/>
    </source>
</evidence>
<name>A0ABW3IRI7_9RHOB</name>
<dbReference type="Gene3D" id="3.30.9.10">
    <property type="entry name" value="D-Amino Acid Oxidase, subunit A, domain 2"/>
    <property type="match status" value="1"/>
</dbReference>
<dbReference type="InterPro" id="IPR006076">
    <property type="entry name" value="FAD-dep_OxRdtase"/>
</dbReference>
<organism evidence="3 4">
    <name type="scientific">Tropicimonas aquimaris</name>
    <dbReference type="NCBI Taxonomy" id="914152"/>
    <lineage>
        <taxon>Bacteria</taxon>
        <taxon>Pseudomonadati</taxon>
        <taxon>Pseudomonadota</taxon>
        <taxon>Alphaproteobacteria</taxon>
        <taxon>Rhodobacterales</taxon>
        <taxon>Roseobacteraceae</taxon>
        <taxon>Tropicimonas</taxon>
    </lineage>
</organism>
<dbReference type="PANTHER" id="PTHR13847:SF281">
    <property type="entry name" value="FAD DEPENDENT OXIDOREDUCTASE DOMAIN-CONTAINING PROTEIN"/>
    <property type="match status" value="1"/>
</dbReference>
<reference evidence="4" key="1">
    <citation type="journal article" date="2019" name="Int. J. Syst. Evol. Microbiol.">
        <title>The Global Catalogue of Microorganisms (GCM) 10K type strain sequencing project: providing services to taxonomists for standard genome sequencing and annotation.</title>
        <authorList>
            <consortium name="The Broad Institute Genomics Platform"/>
            <consortium name="The Broad Institute Genome Sequencing Center for Infectious Disease"/>
            <person name="Wu L."/>
            <person name="Ma J."/>
        </authorList>
    </citation>
    <scope>NUCLEOTIDE SEQUENCE [LARGE SCALE GENOMIC DNA]</scope>
    <source>
        <strain evidence="4">CCUG 60524</strain>
    </source>
</reference>
<dbReference type="Gene3D" id="3.50.50.60">
    <property type="entry name" value="FAD/NAD(P)-binding domain"/>
    <property type="match status" value="1"/>
</dbReference>
<accession>A0ABW3IRI7</accession>
<gene>
    <name evidence="3" type="ORF">ACFQ2S_11095</name>
</gene>
<protein>
    <submittedName>
        <fullName evidence="3">NAD(P)/FAD-dependent oxidoreductase</fullName>
        <ecNumber evidence="3">1.-.-.-</ecNumber>
    </submittedName>
</protein>
<evidence type="ECO:0000313" key="3">
    <source>
        <dbReference type="EMBL" id="MFD0980195.1"/>
    </source>
</evidence>
<comment type="caution">
    <text evidence="3">The sequence shown here is derived from an EMBL/GenBank/DDBJ whole genome shotgun (WGS) entry which is preliminary data.</text>
</comment>
<keyword evidence="4" id="KW-1185">Reference proteome</keyword>
<evidence type="ECO:0000256" key="1">
    <source>
        <dbReference type="ARBA" id="ARBA00023002"/>
    </source>
</evidence>
<sequence length="447" mass="49225">MLRPYEEMAYGPRPIEASYWRETVTEAEVPRWPESEGDIRCDVVVVGGGYTGLSAALDLAEVGADVVVLEAEAPGWGASGRNGGFCCLGGAKLSPAALERRYGAEDAARFFDAEKLAVDLVAERLDRHGIAADVHSNGETLLAHRASDVRGLEVEAREVSARFGVRCEVLNRTDLVAHGMASEEFHGALTTPIGFALNPLKYALGLARAASEAGARIFAASSAQTITEEGGGWRVETARSVVRAAKLLMATNGYGSDDIPKWMAGRFLPVQTNILVTREMTEGELAEQGWTSNQMCYDTRHLLHYFRLMPNRRMLFGLRGAMRATQAAHEEVRAMARADFERIFPAWRKVETPYFWSGFVAMSRDLTPFAGPLDGLENAFGAMCYHGNGVAMGSYAGARLADLALGRPQRQPLPDLMRRAPPRFPFGRHRRVILPLTYRWYRLLDTI</sequence>
<dbReference type="EC" id="1.-.-.-" evidence="3"/>
<dbReference type="PANTHER" id="PTHR13847">
    <property type="entry name" value="SARCOSINE DEHYDROGENASE-RELATED"/>
    <property type="match status" value="1"/>
</dbReference>
<feature type="domain" description="FAD dependent oxidoreductase" evidence="2">
    <location>
        <begin position="42"/>
        <end position="403"/>
    </location>
</feature>
<proteinExistence type="predicted"/>
<dbReference type="GO" id="GO:0016491">
    <property type="term" value="F:oxidoreductase activity"/>
    <property type="evidence" value="ECO:0007669"/>
    <property type="project" value="UniProtKB-KW"/>
</dbReference>
<dbReference type="Proteomes" id="UP001597108">
    <property type="component" value="Unassembled WGS sequence"/>
</dbReference>
<dbReference type="Pfam" id="PF01266">
    <property type="entry name" value="DAO"/>
    <property type="match status" value="1"/>
</dbReference>
<dbReference type="RefSeq" id="WP_386074520.1">
    <property type="nucleotide sequence ID" value="NZ_JBHTJT010000012.1"/>
</dbReference>
<keyword evidence="1 3" id="KW-0560">Oxidoreductase</keyword>
<evidence type="ECO:0000313" key="4">
    <source>
        <dbReference type="Proteomes" id="UP001597108"/>
    </source>
</evidence>
<dbReference type="InterPro" id="IPR036188">
    <property type="entry name" value="FAD/NAD-bd_sf"/>
</dbReference>